<evidence type="ECO:0000313" key="3">
    <source>
        <dbReference type="Proteomes" id="UP000199283"/>
    </source>
</evidence>
<reference evidence="2 3" key="1">
    <citation type="submission" date="2016-10" db="EMBL/GenBank/DDBJ databases">
        <authorList>
            <person name="de Groot N.N."/>
        </authorList>
    </citation>
    <scope>NUCLEOTIDE SEQUENCE [LARGE SCALE GENOMIC DNA]</scope>
    <source>
        <strain evidence="2 3">DSM 14858</strain>
    </source>
</reference>
<name>A0A1H7I9T2_9RHOB</name>
<dbReference type="Pfam" id="PF02698">
    <property type="entry name" value="DUF218"/>
    <property type="match status" value="1"/>
</dbReference>
<dbReference type="AlphaFoldDB" id="A0A1H7I9T2"/>
<keyword evidence="3" id="KW-1185">Reference proteome</keyword>
<dbReference type="EMBL" id="FNZQ01000001">
    <property type="protein sequence ID" value="SEK58507.1"/>
    <property type="molecule type" value="Genomic_DNA"/>
</dbReference>
<dbReference type="RefSeq" id="WP_175495769.1">
    <property type="nucleotide sequence ID" value="NZ_FNZQ01000001.1"/>
</dbReference>
<dbReference type="InterPro" id="IPR051599">
    <property type="entry name" value="Cell_Envelope_Assoc"/>
</dbReference>
<dbReference type="Gene3D" id="3.40.50.620">
    <property type="entry name" value="HUPs"/>
    <property type="match status" value="1"/>
</dbReference>
<accession>A0A1H7I9T2</accession>
<sequence length="178" mass="19030">MTPFRPAPDGPPHPVAPKTVALILGAAVSSDGTPSPTFDLRIRRAVDLWRTGRVSAICTTGGRGRFGPPEGQVARNVALALGLPQRAILVEDRSTNTFENIAFAKALLPDDVTVLIVSNRWHLPRALMIAGLLGLQAEPSGIRGTATLKRSVTATLREVAATPVSVFRAVRWARRTGR</sequence>
<dbReference type="STRING" id="188906.SAMN04488526_0951"/>
<dbReference type="PANTHER" id="PTHR30336:SF20">
    <property type="entry name" value="DUF218 DOMAIN-CONTAINING PROTEIN"/>
    <property type="match status" value="1"/>
</dbReference>
<protein>
    <submittedName>
        <fullName evidence="2">Uncharacterized SAM-binding protein YcdF, DUF218 family</fullName>
    </submittedName>
</protein>
<gene>
    <name evidence="2" type="ORF">SAMN04488526_0951</name>
</gene>
<evidence type="ECO:0000313" key="2">
    <source>
        <dbReference type="EMBL" id="SEK58507.1"/>
    </source>
</evidence>
<feature type="domain" description="DUF218" evidence="1">
    <location>
        <begin position="20"/>
        <end position="140"/>
    </location>
</feature>
<dbReference type="GO" id="GO:0005886">
    <property type="term" value="C:plasma membrane"/>
    <property type="evidence" value="ECO:0007669"/>
    <property type="project" value="TreeGrafter"/>
</dbReference>
<dbReference type="InterPro" id="IPR003848">
    <property type="entry name" value="DUF218"/>
</dbReference>
<organism evidence="2 3">
    <name type="scientific">Jannaschia helgolandensis</name>
    <dbReference type="NCBI Taxonomy" id="188906"/>
    <lineage>
        <taxon>Bacteria</taxon>
        <taxon>Pseudomonadati</taxon>
        <taxon>Pseudomonadota</taxon>
        <taxon>Alphaproteobacteria</taxon>
        <taxon>Rhodobacterales</taxon>
        <taxon>Roseobacteraceae</taxon>
        <taxon>Jannaschia</taxon>
    </lineage>
</organism>
<evidence type="ECO:0000259" key="1">
    <source>
        <dbReference type="Pfam" id="PF02698"/>
    </source>
</evidence>
<dbReference type="PANTHER" id="PTHR30336">
    <property type="entry name" value="INNER MEMBRANE PROTEIN, PROBABLE PERMEASE"/>
    <property type="match status" value="1"/>
</dbReference>
<proteinExistence type="predicted"/>
<dbReference type="Proteomes" id="UP000199283">
    <property type="component" value="Unassembled WGS sequence"/>
</dbReference>
<dbReference type="CDD" id="cd06259">
    <property type="entry name" value="YdcF-like"/>
    <property type="match status" value="1"/>
</dbReference>
<dbReference type="InterPro" id="IPR014729">
    <property type="entry name" value="Rossmann-like_a/b/a_fold"/>
</dbReference>